<gene>
    <name evidence="1" type="ORF">GQF42_03320</name>
</gene>
<dbReference type="KEGG" id="sbro:GQF42_03320"/>
<dbReference type="RefSeq" id="WP_158917455.1">
    <property type="nucleotide sequence ID" value="NZ_CP047020.1"/>
</dbReference>
<name>A0A6I6MXU3_9ACTN</name>
<dbReference type="Proteomes" id="UP000436138">
    <property type="component" value="Chromosome"/>
</dbReference>
<accession>A0A6I6MXU3</accession>
<keyword evidence="2" id="KW-1185">Reference proteome</keyword>
<dbReference type="AlphaFoldDB" id="A0A6I6MXU3"/>
<reference evidence="1 2" key="1">
    <citation type="submission" date="2019-12" db="EMBL/GenBank/DDBJ databases">
        <title>Streptomyces sp. strain T44 isolated from rhizosphere soil of Broussonetia papyrifera.</title>
        <authorList>
            <person name="Mo P."/>
        </authorList>
    </citation>
    <scope>NUCLEOTIDE SEQUENCE [LARGE SCALE GENOMIC DNA]</scope>
    <source>
        <strain evidence="1 2">T44</strain>
    </source>
</reference>
<protein>
    <submittedName>
        <fullName evidence="1">Uncharacterized protein</fullName>
    </submittedName>
</protein>
<evidence type="ECO:0000313" key="2">
    <source>
        <dbReference type="Proteomes" id="UP000436138"/>
    </source>
</evidence>
<organism evidence="1 2">
    <name type="scientific">Streptomyces broussonetiae</name>
    <dbReference type="NCBI Taxonomy" id="2686304"/>
    <lineage>
        <taxon>Bacteria</taxon>
        <taxon>Bacillati</taxon>
        <taxon>Actinomycetota</taxon>
        <taxon>Actinomycetes</taxon>
        <taxon>Kitasatosporales</taxon>
        <taxon>Streptomycetaceae</taxon>
        <taxon>Streptomyces</taxon>
    </lineage>
</organism>
<evidence type="ECO:0000313" key="1">
    <source>
        <dbReference type="EMBL" id="QHA02450.1"/>
    </source>
</evidence>
<dbReference type="EMBL" id="CP047020">
    <property type="protein sequence ID" value="QHA02450.1"/>
    <property type="molecule type" value="Genomic_DNA"/>
</dbReference>
<proteinExistence type="predicted"/>
<sequence length="95" mass="10513">MTVVWLTAGFPPGVSGVSLGNPERARWFAARRDVRLCLLVPDLPDGVTRTGSDTSGLELFPYAAKPWLPHAMVRTPRRAALAQIDAMLRTLLRTW</sequence>